<dbReference type="PANTHER" id="PTHR10773">
    <property type="entry name" value="DNA-DIRECTED RNA POLYMERASES I, II, AND III SUBUNIT RPABC2"/>
    <property type="match status" value="1"/>
</dbReference>
<keyword evidence="3" id="KW-1185">Reference proteome</keyword>
<feature type="region of interest" description="Disordered" evidence="1">
    <location>
        <begin position="153"/>
        <end position="186"/>
    </location>
</feature>
<organism evidence="2 3">
    <name type="scientific">Psylliodes chrysocephalus</name>
    <dbReference type="NCBI Taxonomy" id="3402493"/>
    <lineage>
        <taxon>Eukaryota</taxon>
        <taxon>Metazoa</taxon>
        <taxon>Ecdysozoa</taxon>
        <taxon>Arthropoda</taxon>
        <taxon>Hexapoda</taxon>
        <taxon>Insecta</taxon>
        <taxon>Pterygota</taxon>
        <taxon>Neoptera</taxon>
        <taxon>Endopterygota</taxon>
        <taxon>Coleoptera</taxon>
        <taxon>Polyphaga</taxon>
        <taxon>Cucujiformia</taxon>
        <taxon>Chrysomeloidea</taxon>
        <taxon>Chrysomelidae</taxon>
        <taxon>Galerucinae</taxon>
        <taxon>Alticini</taxon>
        <taxon>Psylliodes</taxon>
    </lineage>
</organism>
<feature type="compositionally biased region" description="Basic and acidic residues" evidence="1">
    <location>
        <begin position="174"/>
        <end position="186"/>
    </location>
</feature>
<dbReference type="Proteomes" id="UP001153636">
    <property type="component" value="Chromosome 3"/>
</dbReference>
<dbReference type="AlphaFoldDB" id="A0A9P0GGK1"/>
<evidence type="ECO:0000256" key="1">
    <source>
        <dbReference type="SAM" id="MobiDB-lite"/>
    </source>
</evidence>
<reference evidence="2" key="1">
    <citation type="submission" date="2022-01" db="EMBL/GenBank/DDBJ databases">
        <authorList>
            <person name="King R."/>
        </authorList>
    </citation>
    <scope>NUCLEOTIDE SEQUENCE</scope>
</reference>
<gene>
    <name evidence="2" type="ORF">PSYICH_LOCUS8767</name>
</gene>
<dbReference type="PANTHER" id="PTHR10773:SF19">
    <property type="match status" value="1"/>
</dbReference>
<feature type="region of interest" description="Disordered" evidence="1">
    <location>
        <begin position="120"/>
        <end position="139"/>
    </location>
</feature>
<feature type="compositionally biased region" description="Polar residues" evidence="1">
    <location>
        <begin position="153"/>
        <end position="165"/>
    </location>
</feature>
<name>A0A9P0GGK1_9CUCU</name>
<proteinExistence type="predicted"/>
<feature type="compositionally biased region" description="Polar residues" evidence="1">
    <location>
        <begin position="72"/>
        <end position="83"/>
    </location>
</feature>
<dbReference type="OrthoDB" id="6777490at2759"/>
<feature type="region of interest" description="Disordered" evidence="1">
    <location>
        <begin position="71"/>
        <end position="104"/>
    </location>
</feature>
<evidence type="ECO:0000313" key="3">
    <source>
        <dbReference type="Proteomes" id="UP001153636"/>
    </source>
</evidence>
<feature type="compositionally biased region" description="Acidic residues" evidence="1">
    <location>
        <begin position="129"/>
        <end position="139"/>
    </location>
</feature>
<sequence length="784" mass="90222">MPYSCTNCNKICVTRSELMVHSGKCGGKLLQCGSSYSVKSEVSVTKNDRTFDEKNPATGVISMPHNTLMCKPSTSRLNSTYEPQDSFEEDSHDSDADPQWTPVLKDDSRKRKLFSLVLSKGKKTRSESDTEDEGMLDNELDIRSRPLIVSESNISLEPSLTSTSSKPKRKKGVRAREQEKNKRDHGLAYKNRKGQVKGPIEFKPIERCCQRKKCFEIVTPEIQNQIFKNIYSLPMKVRDQTLCERMEISNTKYSAKGRGKSDLTHDRLVTVSYSIIVENKKHNVCKLMFMSAYGVTRGKLDILIEKKRASSYGVIDVDMRGKQTPPNKTSDEEINLILQFIDKYPRHESHYARRDNSSEKIFLPSHLSIKIMYKEYLQWREENGFEKSVGYDTFKKFFKTKGYKFKEPLIDTCKTCDEFNVFKRHATSKADRDEIDKNHNVHVLEAQEGYDRKREDKGNAKNTDYQRVLVFDLQQILPVPYLTTNIAYYKRLLTMYNLTIRDCSQEKESSDCCMWSELQGGRGSDQIASCILKKLLQLPTSVEQVVTYSDTCGGQNRNINMAVMFMYALAKNENLKVIDQKFLLPGHTRLECDSDHARIERAKKRLGSSGSSKSGGETYRIMVPRDWCQFVRAIPGKKSFNVIEMNLPDFKAFSSLLVKNNILVHRNQDTEKKPVEWLKIKWLRYTKDFGVIHFKYDLNPFSPFRTLNIIRDRKGRKISAKNLEVGNSYGSTIGINPLKKKDLLSILSLIDTEFHNFYKKLPTTSAAQEFDELSDTQEDSDSET</sequence>
<dbReference type="EMBL" id="OV651815">
    <property type="protein sequence ID" value="CAH1108472.1"/>
    <property type="molecule type" value="Genomic_DNA"/>
</dbReference>
<evidence type="ECO:0000313" key="2">
    <source>
        <dbReference type="EMBL" id="CAH1108472.1"/>
    </source>
</evidence>
<accession>A0A9P0GGK1</accession>
<protein>
    <submittedName>
        <fullName evidence="2">Uncharacterized protein</fullName>
    </submittedName>
</protein>